<gene>
    <name evidence="2" type="ORF">A3J48_03285</name>
</gene>
<dbReference type="InterPro" id="IPR000600">
    <property type="entry name" value="ROK"/>
</dbReference>
<dbReference type="PANTHER" id="PTHR18964:SF149">
    <property type="entry name" value="BIFUNCTIONAL UDP-N-ACETYLGLUCOSAMINE 2-EPIMERASE_N-ACETYLMANNOSAMINE KINASE"/>
    <property type="match status" value="1"/>
</dbReference>
<dbReference type="SUPFAM" id="SSF53067">
    <property type="entry name" value="Actin-like ATPase domain"/>
    <property type="match status" value="1"/>
</dbReference>
<comment type="caution">
    <text evidence="2">The sequence shown here is derived from an EMBL/GenBank/DDBJ whole genome shotgun (WGS) entry which is preliminary data.</text>
</comment>
<sequence length="267" mass="28654">MVLVFDIGATSTRIARSQDGNTLSDIEVYGTVDDFEKELELFSRYQNEFLKGAEIKGVAGGLAGSFNKDKGSLFRCKTKSFINAPFKEKLAEIFAAPVFLENDAVVAGLGEAHFGASRGYHISAYLTISTGLGGAKIVDGRPAERTWGFEPGKQRVVIGDQLVRLEDYISGSAIIKEFGARASDIHDKAVWAEIEKRIALAINNTAVMWSPEIVVLGGGAVLDTDLDLAKVTAELEKILLTFPALPVLKKAELGDSAGLYGALKLLG</sequence>
<name>A0A1F5P8P6_9BACT</name>
<dbReference type="CDD" id="cd23763">
    <property type="entry name" value="ASKHA_ATPase_ROK"/>
    <property type="match status" value="1"/>
</dbReference>
<dbReference type="EMBL" id="MFES01000016">
    <property type="protein sequence ID" value="OGE86030.1"/>
    <property type="molecule type" value="Genomic_DNA"/>
</dbReference>
<dbReference type="AlphaFoldDB" id="A0A1F5P8P6"/>
<reference evidence="2 3" key="1">
    <citation type="journal article" date="2016" name="Nat. Commun.">
        <title>Thousands of microbial genomes shed light on interconnected biogeochemical processes in an aquifer system.</title>
        <authorList>
            <person name="Anantharaman K."/>
            <person name="Brown C.T."/>
            <person name="Hug L.A."/>
            <person name="Sharon I."/>
            <person name="Castelle C.J."/>
            <person name="Probst A.J."/>
            <person name="Thomas B.C."/>
            <person name="Singh A."/>
            <person name="Wilkins M.J."/>
            <person name="Karaoz U."/>
            <person name="Brodie E.L."/>
            <person name="Williams K.H."/>
            <person name="Hubbard S.S."/>
            <person name="Banfield J.F."/>
        </authorList>
    </citation>
    <scope>NUCLEOTIDE SEQUENCE [LARGE SCALE GENOMIC DNA]</scope>
</reference>
<dbReference type="InterPro" id="IPR043129">
    <property type="entry name" value="ATPase_NBD"/>
</dbReference>
<organism evidence="2 3">
    <name type="scientific">Candidatus Doudnabacteria bacterium RIFCSPHIGHO2_02_FULL_46_11</name>
    <dbReference type="NCBI Taxonomy" id="1817832"/>
    <lineage>
        <taxon>Bacteria</taxon>
        <taxon>Candidatus Doudnaibacteriota</taxon>
    </lineage>
</organism>
<dbReference type="Gene3D" id="3.30.420.40">
    <property type="match status" value="2"/>
</dbReference>
<evidence type="ECO:0000313" key="3">
    <source>
        <dbReference type="Proteomes" id="UP000176786"/>
    </source>
</evidence>
<dbReference type="Pfam" id="PF00480">
    <property type="entry name" value="ROK"/>
    <property type="match status" value="2"/>
</dbReference>
<proteinExistence type="inferred from homology"/>
<dbReference type="PANTHER" id="PTHR18964">
    <property type="entry name" value="ROK (REPRESSOR, ORF, KINASE) FAMILY"/>
    <property type="match status" value="1"/>
</dbReference>
<dbReference type="Proteomes" id="UP000176786">
    <property type="component" value="Unassembled WGS sequence"/>
</dbReference>
<accession>A0A1F5P8P6</accession>
<evidence type="ECO:0000313" key="2">
    <source>
        <dbReference type="EMBL" id="OGE86030.1"/>
    </source>
</evidence>
<evidence type="ECO:0000256" key="1">
    <source>
        <dbReference type="ARBA" id="ARBA00006479"/>
    </source>
</evidence>
<protein>
    <recommendedName>
        <fullName evidence="4">ROK family protein</fullName>
    </recommendedName>
</protein>
<evidence type="ECO:0008006" key="4">
    <source>
        <dbReference type="Google" id="ProtNLM"/>
    </source>
</evidence>
<dbReference type="STRING" id="1817832.A3J48_03285"/>
<comment type="similarity">
    <text evidence="1">Belongs to the ROK (NagC/XylR) family.</text>
</comment>